<proteinExistence type="inferred from homology"/>
<name>A0ABS8SJC5_DATST</name>
<reference evidence="4 5" key="1">
    <citation type="journal article" date="2021" name="BMC Genomics">
        <title>Datura genome reveals duplications of psychoactive alkaloid biosynthetic genes and high mutation rate following tissue culture.</title>
        <authorList>
            <person name="Rajewski A."/>
            <person name="Carter-House D."/>
            <person name="Stajich J."/>
            <person name="Litt A."/>
        </authorList>
    </citation>
    <scope>NUCLEOTIDE SEQUENCE [LARGE SCALE GENOMIC DNA]</scope>
    <source>
        <strain evidence="4">AR-01</strain>
    </source>
</reference>
<evidence type="ECO:0000313" key="4">
    <source>
        <dbReference type="EMBL" id="MCD7458962.1"/>
    </source>
</evidence>
<dbReference type="Gene3D" id="3.40.50.2000">
    <property type="entry name" value="Glycogen Phosphorylase B"/>
    <property type="match status" value="2"/>
</dbReference>
<keyword evidence="2 3" id="KW-0808">Transferase</keyword>
<comment type="similarity">
    <text evidence="1 3">Belongs to the UDP-glycosyltransferase family.</text>
</comment>
<dbReference type="Proteomes" id="UP000823775">
    <property type="component" value="Unassembled WGS sequence"/>
</dbReference>
<evidence type="ECO:0008006" key="6">
    <source>
        <dbReference type="Google" id="ProtNLM"/>
    </source>
</evidence>
<dbReference type="EMBL" id="JACEIK010000553">
    <property type="protein sequence ID" value="MCD7458962.1"/>
    <property type="molecule type" value="Genomic_DNA"/>
</dbReference>
<dbReference type="PANTHER" id="PTHR48044">
    <property type="entry name" value="GLYCOSYLTRANSFERASE"/>
    <property type="match status" value="1"/>
</dbReference>
<dbReference type="InterPro" id="IPR002213">
    <property type="entry name" value="UDP_glucos_trans"/>
</dbReference>
<dbReference type="InterPro" id="IPR035595">
    <property type="entry name" value="UDP_glycos_trans_CS"/>
</dbReference>
<keyword evidence="3" id="KW-0328">Glycosyltransferase</keyword>
<comment type="caution">
    <text evidence="4">The sequence shown here is derived from an EMBL/GenBank/DDBJ whole genome shotgun (WGS) entry which is preliminary data.</text>
</comment>
<gene>
    <name evidence="4" type="ORF">HAX54_039713</name>
</gene>
<protein>
    <recommendedName>
        <fullName evidence="6">UDP-glycosyltransferases domain-containing protein</fullName>
    </recommendedName>
</protein>
<dbReference type="CDD" id="cd03784">
    <property type="entry name" value="GT1_Gtf-like"/>
    <property type="match status" value="1"/>
</dbReference>
<dbReference type="PROSITE" id="PS00375">
    <property type="entry name" value="UDPGT"/>
    <property type="match status" value="1"/>
</dbReference>
<sequence length="362" mass="40915">MDMAKPNFLHILNTLKPDLVVYDFLQPWVPTMAASQNIPSVLFLTPGAAANSYFSHFGRKKPNSEYPFPSIYLRDYEYDRNRHMLEPTDADDDGLTDSQRRVIGCVDGSSEIILIKSIRELEGKYIDFLSTLNNKRYVPVGPLVRAPETENEHSEIMDWLNRKERCSTVFASFGSEYFLSKKEMEELALGLELSKVNFLWVIRFPVRQKTSLEEALPKGFLERVEDRGKVVQGWAPQLRILEHSSIGGFVSHCGWSSVMEGLKLGVPIIAMPMHLDQPLNAKSIVDAGIGEEVVRDSDGNIDRREVAKVIRKVVAEKSGKTLRKRAREFSDILKSNGEKEINQVVEELLNLCSLTNNKAGLS</sequence>
<organism evidence="4 5">
    <name type="scientific">Datura stramonium</name>
    <name type="common">Jimsonweed</name>
    <name type="synonym">Common thornapple</name>
    <dbReference type="NCBI Taxonomy" id="4076"/>
    <lineage>
        <taxon>Eukaryota</taxon>
        <taxon>Viridiplantae</taxon>
        <taxon>Streptophyta</taxon>
        <taxon>Embryophyta</taxon>
        <taxon>Tracheophyta</taxon>
        <taxon>Spermatophyta</taxon>
        <taxon>Magnoliopsida</taxon>
        <taxon>eudicotyledons</taxon>
        <taxon>Gunneridae</taxon>
        <taxon>Pentapetalae</taxon>
        <taxon>asterids</taxon>
        <taxon>lamiids</taxon>
        <taxon>Solanales</taxon>
        <taxon>Solanaceae</taxon>
        <taxon>Solanoideae</taxon>
        <taxon>Datureae</taxon>
        <taxon>Datura</taxon>
    </lineage>
</organism>
<evidence type="ECO:0000256" key="1">
    <source>
        <dbReference type="ARBA" id="ARBA00009995"/>
    </source>
</evidence>
<dbReference type="SUPFAM" id="SSF53756">
    <property type="entry name" value="UDP-Glycosyltransferase/glycogen phosphorylase"/>
    <property type="match status" value="1"/>
</dbReference>
<keyword evidence="5" id="KW-1185">Reference proteome</keyword>
<evidence type="ECO:0000256" key="2">
    <source>
        <dbReference type="ARBA" id="ARBA00022679"/>
    </source>
</evidence>
<accession>A0ABS8SJC5</accession>
<dbReference type="Pfam" id="PF00201">
    <property type="entry name" value="UDPGT"/>
    <property type="match status" value="1"/>
</dbReference>
<evidence type="ECO:0000256" key="3">
    <source>
        <dbReference type="RuleBase" id="RU003718"/>
    </source>
</evidence>
<evidence type="ECO:0000313" key="5">
    <source>
        <dbReference type="Proteomes" id="UP000823775"/>
    </source>
</evidence>
<dbReference type="PANTHER" id="PTHR48044:SF29">
    <property type="entry name" value="GLYCOSYLTRANSFERASE"/>
    <property type="match status" value="1"/>
</dbReference>